<evidence type="ECO:0000313" key="3">
    <source>
        <dbReference type="Proteomes" id="UP000440578"/>
    </source>
</evidence>
<feature type="region of interest" description="Disordered" evidence="1">
    <location>
        <begin position="1"/>
        <end position="36"/>
    </location>
</feature>
<reference evidence="2 3" key="1">
    <citation type="submission" date="2019-07" db="EMBL/GenBank/DDBJ databases">
        <title>Draft genome assembly of a fouling barnacle, Amphibalanus amphitrite (Darwin, 1854): The first reference genome for Thecostraca.</title>
        <authorList>
            <person name="Kim W."/>
        </authorList>
    </citation>
    <scope>NUCLEOTIDE SEQUENCE [LARGE SCALE GENOMIC DNA]</scope>
    <source>
        <strain evidence="2">SNU_AA5</strain>
        <tissue evidence="2">Soma without cirri and trophi</tissue>
    </source>
</reference>
<organism evidence="2 3">
    <name type="scientific">Amphibalanus amphitrite</name>
    <name type="common">Striped barnacle</name>
    <name type="synonym">Balanus amphitrite</name>
    <dbReference type="NCBI Taxonomy" id="1232801"/>
    <lineage>
        <taxon>Eukaryota</taxon>
        <taxon>Metazoa</taxon>
        <taxon>Ecdysozoa</taxon>
        <taxon>Arthropoda</taxon>
        <taxon>Crustacea</taxon>
        <taxon>Multicrustacea</taxon>
        <taxon>Cirripedia</taxon>
        <taxon>Thoracica</taxon>
        <taxon>Thoracicalcarea</taxon>
        <taxon>Balanomorpha</taxon>
        <taxon>Balanoidea</taxon>
        <taxon>Balanidae</taxon>
        <taxon>Amphibalaninae</taxon>
        <taxon>Amphibalanus</taxon>
    </lineage>
</organism>
<sequence>MEVGRTAEYDTGNGTVMDKDGKSPKSVNFEQGEDQADGRKKYLTAKYGSHQMALIRKRLHVEMWLLEEIAKLYRSGVSLLNSSGPG</sequence>
<dbReference type="EMBL" id="VIIS01001785">
    <property type="protein sequence ID" value="KAF0292907.1"/>
    <property type="molecule type" value="Genomic_DNA"/>
</dbReference>
<evidence type="ECO:0008006" key="4">
    <source>
        <dbReference type="Google" id="ProtNLM"/>
    </source>
</evidence>
<dbReference type="InterPro" id="IPR036658">
    <property type="entry name" value="CPI-17_sf"/>
</dbReference>
<dbReference type="OrthoDB" id="8193882at2759"/>
<dbReference type="Gene3D" id="1.10.150.220">
    <property type="entry name" value="CPI-17"/>
    <property type="match status" value="1"/>
</dbReference>
<proteinExistence type="predicted"/>
<dbReference type="Proteomes" id="UP000440578">
    <property type="component" value="Unassembled WGS sequence"/>
</dbReference>
<comment type="caution">
    <text evidence="2">The sequence shown here is derived from an EMBL/GenBank/DDBJ whole genome shotgun (WGS) entry which is preliminary data.</text>
</comment>
<name>A0A6A4V9G5_AMPAM</name>
<evidence type="ECO:0000256" key="1">
    <source>
        <dbReference type="SAM" id="MobiDB-lite"/>
    </source>
</evidence>
<dbReference type="GO" id="GO:0005737">
    <property type="term" value="C:cytoplasm"/>
    <property type="evidence" value="ECO:0007669"/>
    <property type="project" value="InterPro"/>
</dbReference>
<gene>
    <name evidence="2" type="ORF">FJT64_009173</name>
</gene>
<evidence type="ECO:0000313" key="2">
    <source>
        <dbReference type="EMBL" id="KAF0292907.1"/>
    </source>
</evidence>
<dbReference type="SUPFAM" id="SSF81790">
    <property type="entry name" value="Myosin phosphatase inhibitor 17kDa protein, CPI-17"/>
    <property type="match status" value="1"/>
</dbReference>
<dbReference type="AlphaFoldDB" id="A0A6A4V9G5"/>
<protein>
    <recommendedName>
        <fullName evidence="4">Protein phosphatase 1 regulatory subunit 14B</fullName>
    </recommendedName>
</protein>
<keyword evidence="3" id="KW-1185">Reference proteome</keyword>
<accession>A0A6A4V9G5</accession>